<name>A0A9Q3MAT6_9HYPH</name>
<evidence type="ECO:0000256" key="7">
    <source>
        <dbReference type="ARBA" id="ARBA00023239"/>
    </source>
</evidence>
<dbReference type="GeneID" id="66140058"/>
<keyword evidence="5" id="KW-0190">Covalent protein-DNA linkage</keyword>
<evidence type="ECO:0000256" key="3">
    <source>
        <dbReference type="ARBA" id="ARBA00022763"/>
    </source>
</evidence>
<dbReference type="PANTHER" id="PTHR13604:SF0">
    <property type="entry name" value="ABASIC SITE PROCESSING PROTEIN HMCES"/>
    <property type="match status" value="1"/>
</dbReference>
<evidence type="ECO:0000256" key="4">
    <source>
        <dbReference type="ARBA" id="ARBA00022801"/>
    </source>
</evidence>
<dbReference type="Pfam" id="PF02586">
    <property type="entry name" value="SRAP"/>
    <property type="match status" value="1"/>
</dbReference>
<organism evidence="9 11">
    <name type="scientific">Rhizobium lentis</name>
    <dbReference type="NCBI Taxonomy" id="1138194"/>
    <lineage>
        <taxon>Bacteria</taxon>
        <taxon>Pseudomonadati</taxon>
        <taxon>Pseudomonadota</taxon>
        <taxon>Alphaproteobacteria</taxon>
        <taxon>Hyphomicrobiales</taxon>
        <taxon>Rhizobiaceae</taxon>
        <taxon>Rhizobium/Agrobacterium group</taxon>
        <taxon>Rhizobium</taxon>
    </lineage>
</organism>
<evidence type="ECO:0000256" key="6">
    <source>
        <dbReference type="ARBA" id="ARBA00023125"/>
    </source>
</evidence>
<keyword evidence="3" id="KW-0227">DNA damage</keyword>
<evidence type="ECO:0000256" key="8">
    <source>
        <dbReference type="RuleBase" id="RU364100"/>
    </source>
</evidence>
<comment type="similarity">
    <text evidence="1 8">Belongs to the SOS response-associated peptidase family.</text>
</comment>
<keyword evidence="7" id="KW-0456">Lyase</keyword>
<accession>A0A9Q3MAT6</accession>
<comment type="caution">
    <text evidence="9">The sequence shown here is derived from an EMBL/GenBank/DDBJ whole genome shotgun (WGS) entry which is preliminary data.</text>
</comment>
<dbReference type="GO" id="GO:0106300">
    <property type="term" value="P:protein-DNA covalent cross-linking repair"/>
    <property type="evidence" value="ECO:0007669"/>
    <property type="project" value="InterPro"/>
</dbReference>
<dbReference type="EMBL" id="JABDYF010000011">
    <property type="protein sequence ID" value="MBX5092012.1"/>
    <property type="molecule type" value="Genomic_DNA"/>
</dbReference>
<sequence>MCRRIYINTSLDEMVGSFPFAERGVIGSLGDRLPRYNGFPAQAYPIIIRDIIRSPNVTGPVFAPARWELLPPWMKPGRRQPLINARCEGIATDDLFQLAYRSRRCLIPLNGFFDWPAGKNSQPFAISMKDGSPFALAGVWEIWHHPAGLDIRNFAIVTCAANKMMAKIQDRMPVILHRKDYQRWLSREPNPSDLMKPFDAEAMTMWPIARRVSTVRNVGPEVINRVDLSAKMVPQD</sequence>
<dbReference type="Gene3D" id="3.90.1680.10">
    <property type="entry name" value="SOS response associated peptidase-like"/>
    <property type="match status" value="1"/>
</dbReference>
<evidence type="ECO:0000256" key="2">
    <source>
        <dbReference type="ARBA" id="ARBA00022670"/>
    </source>
</evidence>
<dbReference type="GO" id="GO:0006508">
    <property type="term" value="P:proteolysis"/>
    <property type="evidence" value="ECO:0007669"/>
    <property type="project" value="UniProtKB-KW"/>
</dbReference>
<keyword evidence="12" id="KW-1185">Reference proteome</keyword>
<evidence type="ECO:0000313" key="11">
    <source>
        <dbReference type="Proteomes" id="UP000749740"/>
    </source>
</evidence>
<dbReference type="GO" id="GO:0008233">
    <property type="term" value="F:peptidase activity"/>
    <property type="evidence" value="ECO:0007669"/>
    <property type="project" value="UniProtKB-KW"/>
</dbReference>
<dbReference type="InterPro" id="IPR003738">
    <property type="entry name" value="SRAP"/>
</dbReference>
<dbReference type="EC" id="3.4.-.-" evidence="8"/>
<dbReference type="Proteomes" id="UP000749740">
    <property type="component" value="Unassembled WGS sequence"/>
</dbReference>
<dbReference type="PANTHER" id="PTHR13604">
    <property type="entry name" value="DC12-RELATED"/>
    <property type="match status" value="1"/>
</dbReference>
<dbReference type="GO" id="GO:0016829">
    <property type="term" value="F:lyase activity"/>
    <property type="evidence" value="ECO:0007669"/>
    <property type="project" value="UniProtKB-KW"/>
</dbReference>
<evidence type="ECO:0000313" key="12">
    <source>
        <dbReference type="Proteomes" id="UP000770629"/>
    </source>
</evidence>
<dbReference type="GO" id="GO:0003697">
    <property type="term" value="F:single-stranded DNA binding"/>
    <property type="evidence" value="ECO:0007669"/>
    <property type="project" value="InterPro"/>
</dbReference>
<evidence type="ECO:0000313" key="9">
    <source>
        <dbReference type="EMBL" id="MBX5023305.1"/>
    </source>
</evidence>
<reference evidence="9 12" key="1">
    <citation type="submission" date="2020-04" db="EMBL/GenBank/DDBJ databases">
        <title>Global-level population genomics: horizontal gene transfer, symbiosis and evolution in Rhizobia.</title>
        <authorList>
            <person name="Gai Y."/>
        </authorList>
    </citation>
    <scope>NUCLEOTIDE SEQUENCE</scope>
    <source>
        <strain evidence="10 12">BLR33</strain>
        <strain evidence="9">BLR57</strain>
    </source>
</reference>
<dbReference type="SUPFAM" id="SSF143081">
    <property type="entry name" value="BB1717-like"/>
    <property type="match status" value="1"/>
</dbReference>
<dbReference type="AlphaFoldDB" id="A0A9Q3MAT6"/>
<proteinExistence type="inferred from homology"/>
<evidence type="ECO:0000256" key="1">
    <source>
        <dbReference type="ARBA" id="ARBA00008136"/>
    </source>
</evidence>
<dbReference type="InterPro" id="IPR036590">
    <property type="entry name" value="SRAP-like"/>
</dbReference>
<evidence type="ECO:0000313" key="10">
    <source>
        <dbReference type="EMBL" id="MBX5092012.1"/>
    </source>
</evidence>
<keyword evidence="6" id="KW-0238">DNA-binding</keyword>
<protein>
    <recommendedName>
        <fullName evidence="8">Abasic site processing protein</fullName>
        <ecNumber evidence="8">3.4.-.-</ecNumber>
    </recommendedName>
</protein>
<keyword evidence="4 8" id="KW-0378">Hydrolase</keyword>
<dbReference type="EMBL" id="JABDYC010000003">
    <property type="protein sequence ID" value="MBX5023305.1"/>
    <property type="molecule type" value="Genomic_DNA"/>
</dbReference>
<gene>
    <name evidence="10" type="ORF">HJB60_22945</name>
    <name evidence="9" type="ORF">HJB63_12090</name>
</gene>
<keyword evidence="2 8" id="KW-0645">Protease</keyword>
<dbReference type="RefSeq" id="WP_207244305.1">
    <property type="nucleotide sequence ID" value="NZ_CP071454.1"/>
</dbReference>
<dbReference type="Proteomes" id="UP000770629">
    <property type="component" value="Unassembled WGS sequence"/>
</dbReference>
<evidence type="ECO:0000256" key="5">
    <source>
        <dbReference type="ARBA" id="ARBA00023124"/>
    </source>
</evidence>